<dbReference type="Gene3D" id="3.90.1200.10">
    <property type="match status" value="1"/>
</dbReference>
<feature type="domain" description="Aminoglycoside phosphotransferase" evidence="1">
    <location>
        <begin position="38"/>
        <end position="229"/>
    </location>
</feature>
<evidence type="ECO:0000313" key="2">
    <source>
        <dbReference type="EMBL" id="POR36271.1"/>
    </source>
</evidence>
<dbReference type="Pfam" id="PF01636">
    <property type="entry name" value="APH"/>
    <property type="match status" value="1"/>
</dbReference>
<name>A0A2S4L1E0_9HYPO</name>
<organism evidence="2 3">
    <name type="scientific">Tolypocladium paradoxum</name>
    <dbReference type="NCBI Taxonomy" id="94208"/>
    <lineage>
        <taxon>Eukaryota</taxon>
        <taxon>Fungi</taxon>
        <taxon>Dikarya</taxon>
        <taxon>Ascomycota</taxon>
        <taxon>Pezizomycotina</taxon>
        <taxon>Sordariomycetes</taxon>
        <taxon>Hypocreomycetidae</taxon>
        <taxon>Hypocreales</taxon>
        <taxon>Ophiocordycipitaceae</taxon>
        <taxon>Tolypocladium</taxon>
    </lineage>
</organism>
<dbReference type="Proteomes" id="UP000237481">
    <property type="component" value="Unassembled WGS sequence"/>
</dbReference>
<dbReference type="OrthoDB" id="8300194at2759"/>
<dbReference type="CDD" id="cd05120">
    <property type="entry name" value="APH_ChoK_like"/>
    <property type="match status" value="1"/>
</dbReference>
<accession>A0A2S4L1E0</accession>
<dbReference type="AlphaFoldDB" id="A0A2S4L1E0"/>
<sequence length="263" mass="30066">MIPLLLRLWIGRKLFDLLESNVVRVGWHRVIKGPCQLPELAAMQYVAQHTTIPVPTIHSTYTYQGALYIEMEYIEGSNLAVAWMEGDLSADDKKTIIAELKDYVGQLRRLVPPVQGVVASASHSDILDCRIGPRLLGPLSHDEFHAFLRGKVPLENCSKVFGEQVATVHRQHYRTCFSHADLIPCNIMVRGGHIAAIVDWAFAGWYPEYWEFTKAHYDRFPDAHWYTALYDAIPQYDAELAAERALWKQYDEPGIPRVFTSRQ</sequence>
<comment type="caution">
    <text evidence="2">The sequence shown here is derived from an EMBL/GenBank/DDBJ whole genome shotgun (WGS) entry which is preliminary data.</text>
</comment>
<reference evidence="2 3" key="1">
    <citation type="submission" date="2018-01" db="EMBL/GenBank/DDBJ databases">
        <title>Harnessing the power of phylogenomics to disentangle the directionality and signatures of interkingdom host jumping in the parasitic fungal genus Tolypocladium.</title>
        <authorList>
            <person name="Quandt C.A."/>
            <person name="Patterson W."/>
            <person name="Spatafora J.W."/>
        </authorList>
    </citation>
    <scope>NUCLEOTIDE SEQUENCE [LARGE SCALE GENOMIC DNA]</scope>
    <source>
        <strain evidence="2 3">NRBC 100945</strain>
    </source>
</reference>
<protein>
    <recommendedName>
        <fullName evidence="1">Aminoglycoside phosphotransferase domain-containing protein</fullName>
    </recommendedName>
</protein>
<dbReference type="PANTHER" id="PTHR21310">
    <property type="entry name" value="AMINOGLYCOSIDE PHOSPHOTRANSFERASE-RELATED-RELATED"/>
    <property type="match status" value="1"/>
</dbReference>
<keyword evidence="3" id="KW-1185">Reference proteome</keyword>
<evidence type="ECO:0000313" key="3">
    <source>
        <dbReference type="Proteomes" id="UP000237481"/>
    </source>
</evidence>
<gene>
    <name evidence="2" type="ORF">TPAR_03529</name>
</gene>
<evidence type="ECO:0000259" key="1">
    <source>
        <dbReference type="Pfam" id="PF01636"/>
    </source>
</evidence>
<dbReference type="InterPro" id="IPR002575">
    <property type="entry name" value="Aminoglycoside_PTrfase"/>
</dbReference>
<dbReference type="STRING" id="94208.A0A2S4L1E0"/>
<dbReference type="EMBL" id="PKSG01000347">
    <property type="protein sequence ID" value="POR36271.1"/>
    <property type="molecule type" value="Genomic_DNA"/>
</dbReference>
<dbReference type="SUPFAM" id="SSF56112">
    <property type="entry name" value="Protein kinase-like (PK-like)"/>
    <property type="match status" value="1"/>
</dbReference>
<dbReference type="InterPro" id="IPR011009">
    <property type="entry name" value="Kinase-like_dom_sf"/>
</dbReference>
<dbReference type="InterPro" id="IPR051678">
    <property type="entry name" value="AGP_Transferase"/>
</dbReference>
<dbReference type="PANTHER" id="PTHR21310:SF58">
    <property type="entry name" value="AMINOGLYCOSIDE PHOSPHOTRANSFERASE DOMAIN-CONTAINING PROTEIN"/>
    <property type="match status" value="1"/>
</dbReference>
<proteinExistence type="predicted"/>